<dbReference type="InterPro" id="IPR003346">
    <property type="entry name" value="Transposase_20"/>
</dbReference>
<dbReference type="NCBIfam" id="NF033542">
    <property type="entry name" value="transpos_IS110"/>
    <property type="match status" value="1"/>
</dbReference>
<proteinExistence type="predicted"/>
<feature type="domain" description="Transposase IS110-like N-terminal" evidence="1">
    <location>
        <begin position="24"/>
        <end position="173"/>
    </location>
</feature>
<dbReference type="InterPro" id="IPR002525">
    <property type="entry name" value="Transp_IS110-like_N"/>
</dbReference>
<dbReference type="PANTHER" id="PTHR33055">
    <property type="entry name" value="TRANSPOSASE FOR INSERTION SEQUENCE ELEMENT IS1111A"/>
    <property type="match status" value="1"/>
</dbReference>
<dbReference type="PANTHER" id="PTHR33055:SF16">
    <property type="entry name" value="TRANSPOSASE FOR INSERTION SEQUENCE ELEMENT IS1547"/>
    <property type="match status" value="1"/>
</dbReference>
<evidence type="ECO:0000313" key="5">
    <source>
        <dbReference type="Proteomes" id="UP000198649"/>
    </source>
</evidence>
<dbReference type="Pfam" id="PF02371">
    <property type="entry name" value="Transposase_20"/>
    <property type="match status" value="1"/>
</dbReference>
<dbReference type="EMBL" id="FOQG01000010">
    <property type="protein sequence ID" value="SFI56348.1"/>
    <property type="molecule type" value="Genomic_DNA"/>
</dbReference>
<accession>A0A1I3J8Q3</accession>
<evidence type="ECO:0000313" key="4">
    <source>
        <dbReference type="EMBL" id="SFJ50059.1"/>
    </source>
</evidence>
<organism evidence="3 5">
    <name type="scientific">Nocardioides psychrotolerans</name>
    <dbReference type="NCBI Taxonomy" id="1005945"/>
    <lineage>
        <taxon>Bacteria</taxon>
        <taxon>Bacillati</taxon>
        <taxon>Actinomycetota</taxon>
        <taxon>Actinomycetes</taxon>
        <taxon>Propionibacteriales</taxon>
        <taxon>Nocardioidaceae</taxon>
        <taxon>Nocardioides</taxon>
    </lineage>
</organism>
<dbReference type="Proteomes" id="UP000198649">
    <property type="component" value="Unassembled WGS sequence"/>
</dbReference>
<feature type="domain" description="Transposase IS116/IS110/IS902 C-terminal" evidence="2">
    <location>
        <begin position="243"/>
        <end position="325"/>
    </location>
</feature>
<dbReference type="AlphaFoldDB" id="A0A1I3J8Q3"/>
<dbReference type="GO" id="GO:0004803">
    <property type="term" value="F:transposase activity"/>
    <property type="evidence" value="ECO:0007669"/>
    <property type="project" value="InterPro"/>
</dbReference>
<dbReference type="EMBL" id="FOQG01000041">
    <property type="protein sequence ID" value="SFJ50059.1"/>
    <property type="molecule type" value="Genomic_DNA"/>
</dbReference>
<sequence>MPSVTNNSATITPVTVAQSYRFVVGVDTHAATHSYAVLDAAGAVVDEQAFPTTAAGLGRARDWIARRTDGDLDGVLVAAEGTGSYGAVLAENLAEVGYRVVEAPTPRRERGRGKTDAMDAVTAARNTLTMPVARLRDRRGGQDQVALQVLTTAREQLNAERLRAINALTALVRAHDLGIDARRALASTQIRQIASWRRRSEPVGLATARAQAVRLAGRIVQLDAELKSNRDQLTAIVAKRAPELLAMPGVGAVTAAVVLCVWSHPGRVRSEAALAQIAGTCPIPASSGNTVRHRLNRGGDRRLNWALNTVVLTRMRTDPATRDYVARRTAEGKTGREIRRCLKRYTTRQIYRTLNAAAAPDRPASAA</sequence>
<dbReference type="InterPro" id="IPR047650">
    <property type="entry name" value="Transpos_IS110"/>
</dbReference>
<dbReference type="GO" id="GO:0003677">
    <property type="term" value="F:DNA binding"/>
    <property type="evidence" value="ECO:0007669"/>
    <property type="project" value="InterPro"/>
</dbReference>
<dbReference type="Pfam" id="PF01548">
    <property type="entry name" value="DEDD_Tnp_IS110"/>
    <property type="match status" value="1"/>
</dbReference>
<protein>
    <submittedName>
        <fullName evidence="3">Transposase</fullName>
    </submittedName>
</protein>
<name>A0A1I3J8Q3_9ACTN</name>
<gene>
    <name evidence="3" type="ORF">SAMN05216561_11044</name>
    <name evidence="4" type="ORF">SAMN05216561_1411</name>
</gene>
<keyword evidence="5" id="KW-1185">Reference proteome</keyword>
<evidence type="ECO:0000313" key="3">
    <source>
        <dbReference type="EMBL" id="SFI56348.1"/>
    </source>
</evidence>
<evidence type="ECO:0000259" key="1">
    <source>
        <dbReference type="Pfam" id="PF01548"/>
    </source>
</evidence>
<evidence type="ECO:0000259" key="2">
    <source>
        <dbReference type="Pfam" id="PF02371"/>
    </source>
</evidence>
<reference evidence="3 5" key="1">
    <citation type="submission" date="2016-10" db="EMBL/GenBank/DDBJ databases">
        <authorList>
            <person name="de Groot N.N."/>
        </authorList>
    </citation>
    <scope>NUCLEOTIDE SEQUENCE [LARGE SCALE GENOMIC DNA]</scope>
    <source>
        <strain evidence="3 5">CGMCC 1.11156</strain>
    </source>
</reference>
<dbReference type="GO" id="GO:0006313">
    <property type="term" value="P:DNA transposition"/>
    <property type="evidence" value="ECO:0007669"/>
    <property type="project" value="InterPro"/>
</dbReference>